<feature type="domain" description="C2H2-type" evidence="10">
    <location>
        <begin position="74"/>
        <end position="101"/>
    </location>
</feature>
<feature type="compositionally biased region" description="Basic and acidic residues" evidence="9">
    <location>
        <begin position="1085"/>
        <end position="1098"/>
    </location>
</feature>
<feature type="region of interest" description="Disordered" evidence="9">
    <location>
        <begin position="1085"/>
        <end position="1120"/>
    </location>
</feature>
<feature type="region of interest" description="Disordered" evidence="9">
    <location>
        <begin position="569"/>
        <end position="664"/>
    </location>
</feature>
<evidence type="ECO:0000256" key="3">
    <source>
        <dbReference type="ARBA" id="ARBA00022737"/>
    </source>
</evidence>
<feature type="domain" description="C2H2-type" evidence="10">
    <location>
        <begin position="674"/>
        <end position="701"/>
    </location>
</feature>
<feature type="compositionally biased region" description="Polar residues" evidence="9">
    <location>
        <begin position="388"/>
        <end position="402"/>
    </location>
</feature>
<feature type="compositionally biased region" description="Basic and acidic residues" evidence="9">
    <location>
        <begin position="866"/>
        <end position="876"/>
    </location>
</feature>
<dbReference type="SUPFAM" id="SSF57667">
    <property type="entry name" value="beta-beta-alpha zinc fingers"/>
    <property type="match status" value="9"/>
</dbReference>
<name>A0A8K0ECG5_BRALA</name>
<feature type="domain" description="C2H2-type" evidence="10">
    <location>
        <begin position="762"/>
        <end position="789"/>
    </location>
</feature>
<dbReference type="AlphaFoldDB" id="A0A8K0ECG5"/>
<feature type="compositionally biased region" description="Polar residues" evidence="9">
    <location>
        <begin position="877"/>
        <end position="887"/>
    </location>
</feature>
<accession>A0A8K0ECG5</accession>
<feature type="compositionally biased region" description="Basic residues" evidence="9">
    <location>
        <begin position="214"/>
        <end position="228"/>
    </location>
</feature>
<feature type="compositionally biased region" description="Polar residues" evidence="9">
    <location>
        <begin position="600"/>
        <end position="618"/>
    </location>
</feature>
<feature type="region of interest" description="Disordered" evidence="9">
    <location>
        <begin position="1025"/>
        <end position="1050"/>
    </location>
</feature>
<feature type="domain" description="C2H2-type" evidence="10">
    <location>
        <begin position="519"/>
        <end position="543"/>
    </location>
</feature>
<feature type="domain" description="C2H2-type" evidence="10">
    <location>
        <begin position="330"/>
        <end position="357"/>
    </location>
</feature>
<keyword evidence="6" id="KW-0238">DNA-binding</keyword>
<dbReference type="PROSITE" id="PS50157">
    <property type="entry name" value="ZINC_FINGER_C2H2_2"/>
    <property type="match status" value="14"/>
</dbReference>
<dbReference type="FunFam" id="3.30.160.60:FF:001059">
    <property type="entry name" value="Uncharacterized protein"/>
    <property type="match status" value="1"/>
</dbReference>
<feature type="region of interest" description="Disordered" evidence="9">
    <location>
        <begin position="1"/>
        <end position="30"/>
    </location>
</feature>
<dbReference type="Gene3D" id="3.30.160.60">
    <property type="entry name" value="Classic Zinc Finger"/>
    <property type="match status" value="9"/>
</dbReference>
<proteinExistence type="predicted"/>
<feature type="compositionally biased region" description="Low complexity" evidence="9">
    <location>
        <begin position="627"/>
        <end position="636"/>
    </location>
</feature>
<feature type="region of interest" description="Disordered" evidence="9">
    <location>
        <begin position="809"/>
        <end position="928"/>
    </location>
</feature>
<feature type="domain" description="C2H2-type" evidence="10">
    <location>
        <begin position="1064"/>
        <end position="1091"/>
    </location>
</feature>
<reference evidence="11" key="1">
    <citation type="submission" date="2022-01" db="EMBL/GenBank/DDBJ databases">
        <authorList>
            <person name="Braso-Vives M."/>
        </authorList>
    </citation>
    <scope>NUCLEOTIDE SEQUENCE</scope>
</reference>
<feature type="domain" description="C2H2-type" evidence="10">
    <location>
        <begin position="302"/>
        <end position="329"/>
    </location>
</feature>
<dbReference type="InterPro" id="IPR036236">
    <property type="entry name" value="Znf_C2H2_sf"/>
</dbReference>
<evidence type="ECO:0000256" key="4">
    <source>
        <dbReference type="ARBA" id="ARBA00022771"/>
    </source>
</evidence>
<feature type="compositionally biased region" description="Polar residues" evidence="9">
    <location>
        <begin position="1"/>
        <end position="10"/>
    </location>
</feature>
<evidence type="ECO:0000256" key="9">
    <source>
        <dbReference type="SAM" id="MobiDB-lite"/>
    </source>
</evidence>
<keyword evidence="4 8" id="KW-0863">Zinc-finger</keyword>
<feature type="compositionally biased region" description="Basic and acidic residues" evidence="9">
    <location>
        <begin position="893"/>
        <end position="916"/>
    </location>
</feature>
<dbReference type="FunFam" id="3.30.160.60:FF:000417">
    <property type="entry name" value="Zinc finger protein"/>
    <property type="match status" value="1"/>
</dbReference>
<dbReference type="PANTHER" id="PTHR24392">
    <property type="entry name" value="ZINC FINGER PROTEIN"/>
    <property type="match status" value="1"/>
</dbReference>
<organism evidence="11 12">
    <name type="scientific">Branchiostoma lanceolatum</name>
    <name type="common">Common lancelet</name>
    <name type="synonym">Amphioxus lanceolatum</name>
    <dbReference type="NCBI Taxonomy" id="7740"/>
    <lineage>
        <taxon>Eukaryota</taxon>
        <taxon>Metazoa</taxon>
        <taxon>Chordata</taxon>
        <taxon>Cephalochordata</taxon>
        <taxon>Leptocardii</taxon>
        <taxon>Amphioxiformes</taxon>
        <taxon>Branchiostomatidae</taxon>
        <taxon>Branchiostoma</taxon>
    </lineage>
</organism>
<feature type="compositionally biased region" description="Basic residues" evidence="9">
    <location>
        <begin position="704"/>
        <end position="714"/>
    </location>
</feature>
<feature type="domain" description="C2H2-type" evidence="10">
    <location>
        <begin position="102"/>
        <end position="129"/>
    </location>
</feature>
<feature type="domain" description="C2H2-type" evidence="10">
    <location>
        <begin position="46"/>
        <end position="73"/>
    </location>
</feature>
<feature type="compositionally biased region" description="Basic residues" evidence="9">
    <location>
        <begin position="443"/>
        <end position="464"/>
    </location>
</feature>
<protein>
    <submittedName>
        <fullName evidence="11">ZNF729 protein</fullName>
    </submittedName>
</protein>
<keyword evidence="5" id="KW-0862">Zinc</keyword>
<feature type="region of interest" description="Disordered" evidence="9">
    <location>
        <begin position="694"/>
        <end position="752"/>
    </location>
</feature>
<feature type="compositionally biased region" description="Basic and acidic residues" evidence="9">
    <location>
        <begin position="17"/>
        <end position="30"/>
    </location>
</feature>
<dbReference type="EMBL" id="OV696701">
    <property type="protein sequence ID" value="CAH1247929.1"/>
    <property type="molecule type" value="Genomic_DNA"/>
</dbReference>
<feature type="compositionally biased region" description="Polar residues" evidence="9">
    <location>
        <begin position="717"/>
        <end position="726"/>
    </location>
</feature>
<sequence length="1120" mass="127526">MDNQSQQNGDSARGHVGRTEDSRDKRERQRLQPGHLTAPVENLKRFTCKECGFATANPRYIKIHLLRHSDNKPYKCDQCDYAAVQKTHLSIHMMGHAANSPLKCRQCGFSTEHKFVLTKHMAVHQENKTTKSNSATPSSSTSTTSTGQDLCYENEPEIHNKPVPSSKNQNTLTSHTTAHDDKEATNMTSPVAEHVDTKASQQTLVRSKPETKQDRRKRQLKTQTKKTLKPQNASSVKGEVSRGGRDKRKGYRLQHGLVTRPLQKHKQTTLHKRFVCKECGFATADKYYLKKHILRHRDNKPYKCDQCDYTAIQKTHLNIHMLGHAANSPLKCRQCGFSTEHKFVLTKHMAVHREKKTMKSNIVTPSSSTSTGQDLCHEIEPEIHNKPVPSTKNQNSLTSHTTARGDKEATNVANMTSPVAEHGDTNASNKLLVKSEPDTKQNRVTKKQKKQLKKQTKKKLKRRNVSNVKGEVSVATRPLQKHKPSTLHKRFVCKECGFATADKYYLRRHLHRHSGDTPFKCDQCGFAAITNNQLLAHGKRHTGIYLLKCTECSFSTDHQYLLTRHMAVHRGKPNKSDDVTPSSSQDNEATSPHVGEQLLGDQSESETNNKPTPSGNRRSQTKKKVNNHTNVTTTVKPEVSQDETDSKERQQSLHGRFSEASNNKQTAWNVNKPFVCEECGFATAFKKNLKRHMLRHSGPSPSKRIMRRHTKKKVNYASDSTTVKSEVSQDETDSKEHQQPLHGGFSETPKNKQTVWNINKPFVCKECGFATAFKKNLKRHMLRHSRPSQKYRLKCTECSFSTNHQTTITKHMAVHKGKETNKSDNASTSEDDEHSTALSHRQATQNGKSKYKTGKKSTPSKCKQKVYSDVRTEKAGRSQQAINNSDTPLVLNSRDRYELRDKPSVVKQDIHTEEKPRKRRKRNAEEEKCVRRRIKPSASNLPKPFKCEQCVYSTNDVNEFDRHLFQHSSLCAKRFLCGQCSFATSKKSHWDNHTLKHSETKQFACNECNFRTNYRFSLSGHVQRRHALQKPKNDKQATSKFSPPKSPSYKQMYRMSFSKRSSLYTCKKCKYATALKVAILRHVESHAREKPQNCKNDSDASDSGKQVSDSRASNRRTTVP</sequence>
<feature type="domain" description="C2H2-type" evidence="10">
    <location>
        <begin position="1003"/>
        <end position="1031"/>
    </location>
</feature>
<feature type="domain" description="C2H2-type" evidence="10">
    <location>
        <begin position="274"/>
        <end position="301"/>
    </location>
</feature>
<feature type="compositionally biased region" description="Low complexity" evidence="9">
    <location>
        <begin position="130"/>
        <end position="146"/>
    </location>
</feature>
<dbReference type="InterPro" id="IPR013087">
    <property type="entry name" value="Znf_C2H2_type"/>
</dbReference>
<evidence type="ECO:0000256" key="5">
    <source>
        <dbReference type="ARBA" id="ARBA00022833"/>
    </source>
</evidence>
<evidence type="ECO:0000256" key="8">
    <source>
        <dbReference type="PROSITE-ProRule" id="PRU00042"/>
    </source>
</evidence>
<evidence type="ECO:0000256" key="6">
    <source>
        <dbReference type="ARBA" id="ARBA00023125"/>
    </source>
</evidence>
<feature type="domain" description="C2H2-type" evidence="10">
    <location>
        <begin position="793"/>
        <end position="820"/>
    </location>
</feature>
<feature type="compositionally biased region" description="Polar residues" evidence="9">
    <location>
        <begin position="836"/>
        <end position="846"/>
    </location>
</feature>
<feature type="domain" description="C2H2-type" evidence="10">
    <location>
        <begin position="547"/>
        <end position="574"/>
    </location>
</feature>
<evidence type="ECO:0000256" key="2">
    <source>
        <dbReference type="ARBA" id="ARBA00022723"/>
    </source>
</evidence>
<evidence type="ECO:0000313" key="12">
    <source>
        <dbReference type="Proteomes" id="UP000838412"/>
    </source>
</evidence>
<feature type="region of interest" description="Disordered" evidence="9">
    <location>
        <begin position="383"/>
        <end position="471"/>
    </location>
</feature>
<keyword evidence="3" id="KW-0677">Repeat</keyword>
<dbReference type="GO" id="GO:0003677">
    <property type="term" value="F:DNA binding"/>
    <property type="evidence" value="ECO:0007669"/>
    <property type="project" value="UniProtKB-KW"/>
</dbReference>
<feature type="compositionally biased region" description="Polar residues" evidence="9">
    <location>
        <begin position="579"/>
        <end position="590"/>
    </location>
</feature>
<keyword evidence="7" id="KW-0539">Nucleus</keyword>
<feature type="region of interest" description="Disordered" evidence="9">
    <location>
        <begin position="125"/>
        <end position="256"/>
    </location>
</feature>
<gene>
    <name evidence="11" type="primary">ZNF729</name>
    <name evidence="11" type="ORF">BLAG_LOCUS9447</name>
</gene>
<dbReference type="FunFam" id="3.30.160.60:FF:001145">
    <property type="entry name" value="Uncharacterized protein"/>
    <property type="match status" value="1"/>
</dbReference>
<dbReference type="GO" id="GO:0008270">
    <property type="term" value="F:zinc ion binding"/>
    <property type="evidence" value="ECO:0007669"/>
    <property type="project" value="UniProtKB-KW"/>
</dbReference>
<comment type="subcellular location">
    <subcellularLocation>
        <location evidence="1">Nucleus</location>
    </subcellularLocation>
</comment>
<evidence type="ECO:0000313" key="11">
    <source>
        <dbReference type="EMBL" id="CAH1247929.1"/>
    </source>
</evidence>
<dbReference type="Proteomes" id="UP000838412">
    <property type="component" value="Chromosome 16"/>
</dbReference>
<feature type="compositionally biased region" description="Low complexity" evidence="9">
    <location>
        <begin position="1039"/>
        <end position="1050"/>
    </location>
</feature>
<evidence type="ECO:0000256" key="7">
    <source>
        <dbReference type="ARBA" id="ARBA00023242"/>
    </source>
</evidence>
<keyword evidence="12" id="KW-1185">Reference proteome</keyword>
<feature type="compositionally biased region" description="Polar residues" evidence="9">
    <location>
        <begin position="163"/>
        <end position="176"/>
    </location>
</feature>
<dbReference type="Pfam" id="PF00096">
    <property type="entry name" value="zf-C2H2"/>
    <property type="match status" value="4"/>
</dbReference>
<feature type="compositionally biased region" description="Polar residues" evidence="9">
    <location>
        <begin position="1101"/>
        <end position="1120"/>
    </location>
</feature>
<dbReference type="GO" id="GO:0005634">
    <property type="term" value="C:nucleus"/>
    <property type="evidence" value="ECO:0007669"/>
    <property type="project" value="UniProtKB-SubCell"/>
</dbReference>
<keyword evidence="2" id="KW-0479">Metal-binding</keyword>
<dbReference type="OrthoDB" id="6077919at2759"/>
<evidence type="ECO:0000256" key="1">
    <source>
        <dbReference type="ARBA" id="ARBA00004123"/>
    </source>
</evidence>
<dbReference type="SMART" id="SM00355">
    <property type="entry name" value="ZnF_C2H2"/>
    <property type="match status" value="16"/>
</dbReference>
<evidence type="ECO:0000259" key="10">
    <source>
        <dbReference type="PROSITE" id="PS50157"/>
    </source>
</evidence>
<feature type="domain" description="C2H2-type" evidence="10">
    <location>
        <begin position="491"/>
        <end position="518"/>
    </location>
</feature>
<dbReference type="FunFam" id="3.30.160.60:FF:001967">
    <property type="entry name" value="Ras-responsive element-binding protein"/>
    <property type="match status" value="1"/>
</dbReference>